<proteinExistence type="predicted"/>
<evidence type="ECO:0000313" key="1">
    <source>
        <dbReference type="EMBL" id="ORX95508.1"/>
    </source>
</evidence>
<gene>
    <name evidence="1" type="ORF">BCR34DRAFT_194987</name>
</gene>
<name>A0A1Y1YBZ9_9PLEO</name>
<accession>A0A1Y1YBZ9</accession>
<dbReference type="EMBL" id="MCFA01000276">
    <property type="protein sequence ID" value="ORX95508.1"/>
    <property type="molecule type" value="Genomic_DNA"/>
</dbReference>
<dbReference type="Proteomes" id="UP000193144">
    <property type="component" value="Unassembled WGS sequence"/>
</dbReference>
<sequence length="176" mass="20179">MEEVCMAYSRGGGNREKIMFGCWGCWKGERTPSSLGAWSIRRWDRNENSDRDRDTTRGQVFIDPYAIEERLMLEVASFALLSAIRGVCRRVWFKTVAVHSHSGCRLVHGQVEVALPRIQGPANSKFQIFVSLLFVFPFSYPSLMQALSRRGRVGCFGRRRKAEGWAFHRAHDTTFT</sequence>
<keyword evidence="2" id="KW-1185">Reference proteome</keyword>
<comment type="caution">
    <text evidence="1">The sequence shown here is derived from an EMBL/GenBank/DDBJ whole genome shotgun (WGS) entry which is preliminary data.</text>
</comment>
<evidence type="ECO:0000313" key="2">
    <source>
        <dbReference type="Proteomes" id="UP000193144"/>
    </source>
</evidence>
<protein>
    <submittedName>
        <fullName evidence="1">Uncharacterized protein</fullName>
    </submittedName>
</protein>
<reference evidence="1 2" key="1">
    <citation type="submission" date="2016-07" db="EMBL/GenBank/DDBJ databases">
        <title>Pervasive Adenine N6-methylation of Active Genes in Fungi.</title>
        <authorList>
            <consortium name="DOE Joint Genome Institute"/>
            <person name="Mondo S.J."/>
            <person name="Dannebaum R.O."/>
            <person name="Kuo R.C."/>
            <person name="Labutti K."/>
            <person name="Haridas S."/>
            <person name="Kuo A."/>
            <person name="Salamov A."/>
            <person name="Ahrendt S.R."/>
            <person name="Lipzen A."/>
            <person name="Sullivan W."/>
            <person name="Andreopoulos W.B."/>
            <person name="Clum A."/>
            <person name="Lindquist E."/>
            <person name="Daum C."/>
            <person name="Ramamoorthy G.K."/>
            <person name="Gryganskyi A."/>
            <person name="Culley D."/>
            <person name="Magnuson J.K."/>
            <person name="James T.Y."/>
            <person name="O'Malley M.A."/>
            <person name="Stajich J.E."/>
            <person name="Spatafora J.W."/>
            <person name="Visel A."/>
            <person name="Grigoriev I.V."/>
        </authorList>
    </citation>
    <scope>NUCLEOTIDE SEQUENCE [LARGE SCALE GENOMIC DNA]</scope>
    <source>
        <strain evidence="1 2">CBS 115471</strain>
    </source>
</reference>
<organism evidence="1 2">
    <name type="scientific">Clohesyomyces aquaticus</name>
    <dbReference type="NCBI Taxonomy" id="1231657"/>
    <lineage>
        <taxon>Eukaryota</taxon>
        <taxon>Fungi</taxon>
        <taxon>Dikarya</taxon>
        <taxon>Ascomycota</taxon>
        <taxon>Pezizomycotina</taxon>
        <taxon>Dothideomycetes</taxon>
        <taxon>Pleosporomycetidae</taxon>
        <taxon>Pleosporales</taxon>
        <taxon>Lindgomycetaceae</taxon>
        <taxon>Clohesyomyces</taxon>
    </lineage>
</organism>
<dbReference type="AlphaFoldDB" id="A0A1Y1YBZ9"/>